<dbReference type="EMBL" id="OX596098">
    <property type="protein sequence ID" value="CAM9621955.1"/>
    <property type="molecule type" value="Genomic_DNA"/>
</dbReference>
<dbReference type="Proteomes" id="UP001162501">
    <property type="component" value="Chromosome 14"/>
</dbReference>
<evidence type="ECO:0000313" key="2">
    <source>
        <dbReference type="Proteomes" id="UP001162501"/>
    </source>
</evidence>
<accession>A0AC59YE56</accession>
<name>A0AC59YE56_RANTA</name>
<organism evidence="1 2">
    <name type="scientific">Rangifer tarandus platyrhynchus</name>
    <name type="common">Svalbard reindeer</name>
    <dbReference type="NCBI Taxonomy" id="3082113"/>
    <lineage>
        <taxon>Eukaryota</taxon>
        <taxon>Metazoa</taxon>
        <taxon>Chordata</taxon>
        <taxon>Craniata</taxon>
        <taxon>Vertebrata</taxon>
        <taxon>Euteleostomi</taxon>
        <taxon>Mammalia</taxon>
        <taxon>Eutheria</taxon>
        <taxon>Laurasiatheria</taxon>
        <taxon>Artiodactyla</taxon>
        <taxon>Ruminantia</taxon>
        <taxon>Pecora</taxon>
        <taxon>Cervidae</taxon>
        <taxon>Odocoileinae</taxon>
        <taxon>Rangifer</taxon>
    </lineage>
</organism>
<evidence type="ECO:0000313" key="1">
    <source>
        <dbReference type="EMBL" id="CAM9621955.1"/>
    </source>
</evidence>
<reference evidence="1" key="1">
    <citation type="submission" date="2023-05" db="EMBL/GenBank/DDBJ databases">
        <authorList>
            <consortium name="ELIXIR-Norway"/>
        </authorList>
    </citation>
    <scope>NUCLEOTIDE SEQUENCE</scope>
</reference>
<gene>
    <name evidence="1" type="ORF">MRATA1EN22A_LOCUS5101</name>
</gene>
<protein>
    <submittedName>
        <fullName evidence="1">Uncharacterized protein</fullName>
    </submittedName>
</protein>
<reference evidence="1" key="2">
    <citation type="submission" date="2025-03" db="EMBL/GenBank/DDBJ databases">
        <authorList>
            <consortium name="ELIXIR-Norway"/>
            <consortium name="Elixir Norway"/>
        </authorList>
    </citation>
    <scope>NUCLEOTIDE SEQUENCE</scope>
</reference>
<sequence length="138" mass="15030">MAGVKARWAESSERVTYLDETFLAQLTVCKSAPRGGGRNREKAEGSWRKVELAWQAYGFMKKGGEAFSLPPQLTFSSHLRARAAALPAELTEAGELRAETAHLHVALEIKQVSGMSVISCSETPQDLPGPEEECLELA</sequence>
<proteinExistence type="predicted"/>